<evidence type="ECO:0000313" key="3">
    <source>
        <dbReference type="Proteomes" id="UP001596513"/>
    </source>
</evidence>
<dbReference type="EMBL" id="JBHTEK010000001">
    <property type="protein sequence ID" value="MFC7666675.1"/>
    <property type="molecule type" value="Genomic_DNA"/>
</dbReference>
<dbReference type="InterPro" id="IPR029057">
    <property type="entry name" value="PRTase-like"/>
</dbReference>
<dbReference type="Pfam" id="PF00156">
    <property type="entry name" value="Pribosyltran"/>
    <property type="match status" value="1"/>
</dbReference>
<dbReference type="RefSeq" id="WP_380200580.1">
    <property type="nucleotide sequence ID" value="NZ_JBHTEK010000001.1"/>
</dbReference>
<keyword evidence="2" id="KW-0328">Glycosyltransferase</keyword>
<gene>
    <name evidence="2" type="ORF">ACFQT0_04015</name>
</gene>
<reference evidence="3" key="1">
    <citation type="journal article" date="2019" name="Int. J. Syst. Evol. Microbiol.">
        <title>The Global Catalogue of Microorganisms (GCM) 10K type strain sequencing project: providing services to taxonomists for standard genome sequencing and annotation.</title>
        <authorList>
            <consortium name="The Broad Institute Genomics Platform"/>
            <consortium name="The Broad Institute Genome Sequencing Center for Infectious Disease"/>
            <person name="Wu L."/>
            <person name="Ma J."/>
        </authorList>
    </citation>
    <scope>NUCLEOTIDE SEQUENCE [LARGE SCALE GENOMIC DNA]</scope>
    <source>
        <strain evidence="3">JCM 19635</strain>
    </source>
</reference>
<accession>A0ABW2U057</accession>
<organism evidence="2 3">
    <name type="scientific">Hymenobacter humi</name>
    <dbReference type="NCBI Taxonomy" id="1411620"/>
    <lineage>
        <taxon>Bacteria</taxon>
        <taxon>Pseudomonadati</taxon>
        <taxon>Bacteroidota</taxon>
        <taxon>Cytophagia</taxon>
        <taxon>Cytophagales</taxon>
        <taxon>Hymenobacteraceae</taxon>
        <taxon>Hymenobacter</taxon>
    </lineage>
</organism>
<keyword evidence="2" id="KW-0808">Transferase</keyword>
<comment type="caution">
    <text evidence="2">The sequence shown here is derived from an EMBL/GenBank/DDBJ whole genome shotgun (WGS) entry which is preliminary data.</text>
</comment>
<dbReference type="InterPro" id="IPR000836">
    <property type="entry name" value="PRTase_dom"/>
</dbReference>
<dbReference type="SUPFAM" id="SSF53271">
    <property type="entry name" value="PRTase-like"/>
    <property type="match status" value="1"/>
</dbReference>
<sequence length="37" mass="3610">MVDDVLTTGATLEACGAALLAAGAAEISIATIAYADR</sequence>
<dbReference type="GO" id="GO:0016757">
    <property type="term" value="F:glycosyltransferase activity"/>
    <property type="evidence" value="ECO:0007669"/>
    <property type="project" value="UniProtKB-KW"/>
</dbReference>
<feature type="domain" description="Phosphoribosyltransferase" evidence="1">
    <location>
        <begin position="2"/>
        <end position="34"/>
    </location>
</feature>
<name>A0ABW2U057_9BACT</name>
<dbReference type="Proteomes" id="UP001596513">
    <property type="component" value="Unassembled WGS sequence"/>
</dbReference>
<keyword evidence="3" id="KW-1185">Reference proteome</keyword>
<evidence type="ECO:0000313" key="2">
    <source>
        <dbReference type="EMBL" id="MFC7666675.1"/>
    </source>
</evidence>
<dbReference type="Gene3D" id="3.40.50.2020">
    <property type="match status" value="1"/>
</dbReference>
<evidence type="ECO:0000259" key="1">
    <source>
        <dbReference type="Pfam" id="PF00156"/>
    </source>
</evidence>
<proteinExistence type="predicted"/>
<protein>
    <submittedName>
        <fullName evidence="2">Phosphoribosyltransferase family protein</fullName>
    </submittedName>
</protein>